<reference evidence="2 3" key="1">
    <citation type="submission" date="2020-06" db="EMBL/GenBank/DDBJ databases">
        <title>Schlegella sp. ID0723 isolated from air conditioner.</title>
        <authorList>
            <person name="Kim D.Y."/>
            <person name="Kim D.-U."/>
        </authorList>
    </citation>
    <scope>NUCLEOTIDE SEQUENCE [LARGE SCALE GENOMIC DNA]</scope>
    <source>
        <strain evidence="2 3">ID0723</strain>
    </source>
</reference>
<keyword evidence="3" id="KW-1185">Reference proteome</keyword>
<gene>
    <name evidence="2" type="ORF">HQN59_14310</name>
</gene>
<dbReference type="PANTHER" id="PTHR23419:SF8">
    <property type="entry name" value="FI09726P"/>
    <property type="match status" value="1"/>
</dbReference>
<evidence type="ECO:0000313" key="2">
    <source>
        <dbReference type="EMBL" id="NUZ06935.1"/>
    </source>
</evidence>
<dbReference type="InterPro" id="IPR004323">
    <property type="entry name" value="Ion_tolerance_CutA"/>
</dbReference>
<dbReference type="InterPro" id="IPR015867">
    <property type="entry name" value="N-reg_PII/ATP_PRibTrfase_C"/>
</dbReference>
<proteinExistence type="inferred from homology"/>
<sequence>MPSEAIAVVTTVGSASDAERIARAVVEQALGACAQISEIRSFYRWNGELQDDREYRVLIKTTDDRYAALEQAIRGLHPYDLPAIHAFAFVHVDPAYAAWVSDETHR</sequence>
<dbReference type="InterPro" id="IPR011322">
    <property type="entry name" value="N-reg_PII-like_a/b"/>
</dbReference>
<dbReference type="Proteomes" id="UP000529637">
    <property type="component" value="Unassembled WGS sequence"/>
</dbReference>
<accession>A0A7Y6TXC9</accession>
<dbReference type="GO" id="GO:0005507">
    <property type="term" value="F:copper ion binding"/>
    <property type="evidence" value="ECO:0007669"/>
    <property type="project" value="TreeGrafter"/>
</dbReference>
<dbReference type="GO" id="GO:0010038">
    <property type="term" value="P:response to metal ion"/>
    <property type="evidence" value="ECO:0007669"/>
    <property type="project" value="InterPro"/>
</dbReference>
<dbReference type="SUPFAM" id="SSF54913">
    <property type="entry name" value="GlnB-like"/>
    <property type="match status" value="1"/>
</dbReference>
<name>A0A7Y6TXC9_9BURK</name>
<comment type="similarity">
    <text evidence="1">Belongs to the CutA family.</text>
</comment>
<dbReference type="Gene3D" id="3.30.70.120">
    <property type="match status" value="1"/>
</dbReference>
<protein>
    <submittedName>
        <fullName evidence="2">Divalent-cation tolerance protein CutA</fullName>
    </submittedName>
</protein>
<dbReference type="Pfam" id="PF03091">
    <property type="entry name" value="CutA1"/>
    <property type="match status" value="1"/>
</dbReference>
<dbReference type="AlphaFoldDB" id="A0A7Y6TXC9"/>
<dbReference type="RefSeq" id="WP_176069781.1">
    <property type="nucleotide sequence ID" value="NZ_JABWMJ010000006.1"/>
</dbReference>
<evidence type="ECO:0000313" key="3">
    <source>
        <dbReference type="Proteomes" id="UP000529637"/>
    </source>
</evidence>
<dbReference type="PANTHER" id="PTHR23419">
    <property type="entry name" value="DIVALENT CATION TOLERANCE CUTA-RELATED"/>
    <property type="match status" value="1"/>
</dbReference>
<dbReference type="EMBL" id="JABWMJ010000006">
    <property type="protein sequence ID" value="NUZ06935.1"/>
    <property type="molecule type" value="Genomic_DNA"/>
</dbReference>
<comment type="caution">
    <text evidence="2">The sequence shown here is derived from an EMBL/GenBank/DDBJ whole genome shotgun (WGS) entry which is preliminary data.</text>
</comment>
<evidence type="ECO:0000256" key="1">
    <source>
        <dbReference type="ARBA" id="ARBA00010169"/>
    </source>
</evidence>
<organism evidence="2 3">
    <name type="scientific">Piscinibacter koreensis</name>
    <dbReference type="NCBI Taxonomy" id="2742824"/>
    <lineage>
        <taxon>Bacteria</taxon>
        <taxon>Pseudomonadati</taxon>
        <taxon>Pseudomonadota</taxon>
        <taxon>Betaproteobacteria</taxon>
        <taxon>Burkholderiales</taxon>
        <taxon>Sphaerotilaceae</taxon>
        <taxon>Piscinibacter</taxon>
    </lineage>
</organism>